<accession>A0A225D8A1</accession>
<dbReference type="Proteomes" id="UP000214646">
    <property type="component" value="Unassembled WGS sequence"/>
</dbReference>
<name>A0A225D8A1_9BACT</name>
<evidence type="ECO:0000313" key="2">
    <source>
        <dbReference type="EMBL" id="OWK37820.1"/>
    </source>
</evidence>
<protein>
    <submittedName>
        <fullName evidence="2">Uncharacterized protein</fullName>
    </submittedName>
</protein>
<dbReference type="EMBL" id="NIDE01000014">
    <property type="protein sequence ID" value="OWK37820.1"/>
    <property type="molecule type" value="Genomic_DNA"/>
</dbReference>
<feature type="region of interest" description="Disordered" evidence="1">
    <location>
        <begin position="45"/>
        <end position="68"/>
    </location>
</feature>
<comment type="caution">
    <text evidence="2">The sequence shown here is derived from an EMBL/GenBank/DDBJ whole genome shotgun (WGS) entry which is preliminary data.</text>
</comment>
<evidence type="ECO:0000256" key="1">
    <source>
        <dbReference type="SAM" id="MobiDB-lite"/>
    </source>
</evidence>
<proteinExistence type="predicted"/>
<sequence length="68" mass="6659">MLPRTAQVGHAQVGIFAAPHQEVRCPADRVVLVGGAIEKCGEFGRGHGVTSSSGAEGGAGSGTVTSAA</sequence>
<gene>
    <name evidence="2" type="ORF">FRUB_06940</name>
</gene>
<evidence type="ECO:0000313" key="3">
    <source>
        <dbReference type="Proteomes" id="UP000214646"/>
    </source>
</evidence>
<dbReference type="AlphaFoldDB" id="A0A225D8A1"/>
<keyword evidence="3" id="KW-1185">Reference proteome</keyword>
<reference evidence="3" key="1">
    <citation type="submission" date="2017-06" db="EMBL/GenBank/DDBJ databases">
        <title>Genome analysis of Fimbriiglobus ruber SP5, the first member of the order Planctomycetales with confirmed chitinolytic capability.</title>
        <authorList>
            <person name="Ravin N.V."/>
            <person name="Rakitin A.L."/>
            <person name="Ivanova A.A."/>
            <person name="Beletsky A.V."/>
            <person name="Kulichevskaya I.S."/>
            <person name="Mardanov A.V."/>
            <person name="Dedysh S.N."/>
        </authorList>
    </citation>
    <scope>NUCLEOTIDE SEQUENCE [LARGE SCALE GENOMIC DNA]</scope>
    <source>
        <strain evidence="3">SP5</strain>
    </source>
</reference>
<organism evidence="2 3">
    <name type="scientific">Fimbriiglobus ruber</name>
    <dbReference type="NCBI Taxonomy" id="1908690"/>
    <lineage>
        <taxon>Bacteria</taxon>
        <taxon>Pseudomonadati</taxon>
        <taxon>Planctomycetota</taxon>
        <taxon>Planctomycetia</taxon>
        <taxon>Gemmatales</taxon>
        <taxon>Gemmataceae</taxon>
        <taxon>Fimbriiglobus</taxon>
    </lineage>
</organism>